<comment type="caution">
    <text evidence="1">The sequence shown here is derived from an EMBL/GenBank/DDBJ whole genome shotgun (WGS) entry which is preliminary data.</text>
</comment>
<name>W1V0Z6_9FIRM</name>
<sequence length="21" mass="2345">RIFQVRSKVSNVKIAADNGEL</sequence>
<dbReference type="EMBL" id="AZMJ01000589">
    <property type="protein sequence ID" value="ETI97558.1"/>
    <property type="molecule type" value="Genomic_DNA"/>
</dbReference>
<dbReference type="Proteomes" id="UP000018855">
    <property type="component" value="Unassembled WGS sequence"/>
</dbReference>
<proteinExistence type="predicted"/>
<reference evidence="1 2" key="1">
    <citation type="submission" date="2013-12" db="EMBL/GenBank/DDBJ databases">
        <title>A Varibaculum cambriense genome reconstructed from a premature infant gut community with otherwise low bacterial novelty that shifts toward anaerobic metabolism during the third week of life.</title>
        <authorList>
            <person name="Brown C.T."/>
            <person name="Sharon I."/>
            <person name="Thomas B.C."/>
            <person name="Castelle C.J."/>
            <person name="Morowitz M.J."/>
            <person name="Banfield J.F."/>
        </authorList>
    </citation>
    <scope>NUCLEOTIDE SEQUENCE [LARGE SCALE GENOMIC DNA]</scope>
    <source>
        <strain evidence="2">DORA_11</strain>
    </source>
</reference>
<evidence type="ECO:0000313" key="2">
    <source>
        <dbReference type="Proteomes" id="UP000018855"/>
    </source>
</evidence>
<feature type="non-terminal residue" evidence="1">
    <location>
        <position position="1"/>
    </location>
</feature>
<accession>W1V0Z6</accession>
<gene>
    <name evidence="1" type="ORF">Q619_VDC00589G0001</name>
</gene>
<organism evidence="1 2">
    <name type="scientific">Veillonella dispar DORA_11</name>
    <dbReference type="NCBI Taxonomy" id="1403949"/>
    <lineage>
        <taxon>Bacteria</taxon>
        <taxon>Bacillati</taxon>
        <taxon>Bacillota</taxon>
        <taxon>Negativicutes</taxon>
        <taxon>Veillonellales</taxon>
        <taxon>Veillonellaceae</taxon>
        <taxon>Veillonella</taxon>
    </lineage>
</organism>
<protein>
    <submittedName>
        <fullName evidence="1">Uncharacterized protein</fullName>
    </submittedName>
</protein>
<dbReference type="AlphaFoldDB" id="W1V0Z6"/>
<evidence type="ECO:0000313" key="1">
    <source>
        <dbReference type="EMBL" id="ETI97558.1"/>
    </source>
</evidence>